<evidence type="ECO:0000256" key="3">
    <source>
        <dbReference type="ARBA" id="ARBA00023163"/>
    </source>
</evidence>
<sequence length="162" mass="18210">MGELHENLREIVDCGLPTALDVIGDKWSFLVLRACYNGFLHFEDFQAQLGIARNILSSRLTKLVDAGILERQPCESDKRRIEYRLTRKGLDLLPAMVALRQWGEKYGGPVLPNPVLVDKQSGQPLAPVVMRSADGRELDYEDLDWAERSDLGLPPSDREGCC</sequence>
<keyword evidence="1" id="KW-0805">Transcription regulation</keyword>
<dbReference type="Pfam" id="PF01638">
    <property type="entry name" value="HxlR"/>
    <property type="match status" value="1"/>
</dbReference>
<feature type="domain" description="HTH hxlR-type" evidence="4">
    <location>
        <begin position="14"/>
        <end position="111"/>
    </location>
</feature>
<dbReference type="PROSITE" id="PS51118">
    <property type="entry name" value="HTH_HXLR"/>
    <property type="match status" value="1"/>
</dbReference>
<dbReference type="InterPro" id="IPR036390">
    <property type="entry name" value="WH_DNA-bd_sf"/>
</dbReference>
<protein>
    <submittedName>
        <fullName evidence="5">Putative HTH-type transcriptional regulator YybR</fullName>
    </submittedName>
</protein>
<evidence type="ECO:0000256" key="1">
    <source>
        <dbReference type="ARBA" id="ARBA00023015"/>
    </source>
</evidence>
<dbReference type="CDD" id="cd00090">
    <property type="entry name" value="HTH_ARSR"/>
    <property type="match status" value="1"/>
</dbReference>
<dbReference type="PANTHER" id="PTHR33204:SF18">
    <property type="entry name" value="TRANSCRIPTIONAL REGULATORY PROTEIN"/>
    <property type="match status" value="1"/>
</dbReference>
<evidence type="ECO:0000259" key="4">
    <source>
        <dbReference type="PROSITE" id="PS51118"/>
    </source>
</evidence>
<name>A0A1C7D4L0_9SPHN</name>
<dbReference type="SUPFAM" id="SSF46785">
    <property type="entry name" value="Winged helix' DNA-binding domain"/>
    <property type="match status" value="1"/>
</dbReference>
<reference evidence="5 6" key="1">
    <citation type="submission" date="2016-07" db="EMBL/GenBank/DDBJ databases">
        <title>Complete genome sequence of Altererythrobacter namhicola JCM 16345T, containing esterase-encoding genes.</title>
        <authorList>
            <person name="Cheng H."/>
            <person name="Wu Y.-H."/>
            <person name="Jian S.-L."/>
            <person name="Huo Y.-Y."/>
            <person name="Wang C.-S."/>
            <person name="Xu X.-W."/>
        </authorList>
    </citation>
    <scope>NUCLEOTIDE SEQUENCE [LARGE SCALE GENOMIC DNA]</scope>
    <source>
        <strain evidence="5 6">JCM 16345</strain>
    </source>
</reference>
<evidence type="ECO:0000313" key="6">
    <source>
        <dbReference type="Proteomes" id="UP000092698"/>
    </source>
</evidence>
<dbReference type="KEGG" id="anh:A6F65_00078"/>
<dbReference type="OrthoDB" id="9782219at2"/>
<dbReference type="EMBL" id="CP016545">
    <property type="protein sequence ID" value="ANU06406.1"/>
    <property type="molecule type" value="Genomic_DNA"/>
</dbReference>
<dbReference type="InterPro" id="IPR036388">
    <property type="entry name" value="WH-like_DNA-bd_sf"/>
</dbReference>
<dbReference type="InterPro" id="IPR011991">
    <property type="entry name" value="ArsR-like_HTH"/>
</dbReference>
<dbReference type="PANTHER" id="PTHR33204">
    <property type="entry name" value="TRANSCRIPTIONAL REGULATOR, MARR FAMILY"/>
    <property type="match status" value="1"/>
</dbReference>
<dbReference type="InterPro" id="IPR002577">
    <property type="entry name" value="HTH_HxlR"/>
</dbReference>
<dbReference type="RefSeq" id="WP_067784511.1">
    <property type="nucleotide sequence ID" value="NZ_CP016545.1"/>
</dbReference>
<accession>A0A1C7D4L0</accession>
<dbReference type="Gene3D" id="1.10.10.10">
    <property type="entry name" value="Winged helix-like DNA-binding domain superfamily/Winged helix DNA-binding domain"/>
    <property type="match status" value="1"/>
</dbReference>
<gene>
    <name evidence="5" type="primary">yybR_1</name>
    <name evidence="5" type="ORF">A6F65_00078</name>
</gene>
<proteinExistence type="predicted"/>
<dbReference type="AlphaFoldDB" id="A0A1C7D4L0"/>
<keyword evidence="6" id="KW-1185">Reference proteome</keyword>
<dbReference type="GO" id="GO:0003677">
    <property type="term" value="F:DNA binding"/>
    <property type="evidence" value="ECO:0007669"/>
    <property type="project" value="UniProtKB-KW"/>
</dbReference>
<dbReference type="GO" id="GO:0006355">
    <property type="term" value="P:regulation of DNA-templated transcription"/>
    <property type="evidence" value="ECO:0007669"/>
    <property type="project" value="UniProtKB-ARBA"/>
</dbReference>
<evidence type="ECO:0000256" key="2">
    <source>
        <dbReference type="ARBA" id="ARBA00023125"/>
    </source>
</evidence>
<dbReference type="STRING" id="645517.A6F65_00078"/>
<organism evidence="5 6">
    <name type="scientific">Paraurantiacibacter namhicola</name>
    <dbReference type="NCBI Taxonomy" id="645517"/>
    <lineage>
        <taxon>Bacteria</taxon>
        <taxon>Pseudomonadati</taxon>
        <taxon>Pseudomonadota</taxon>
        <taxon>Alphaproteobacteria</taxon>
        <taxon>Sphingomonadales</taxon>
        <taxon>Erythrobacteraceae</taxon>
        <taxon>Paraurantiacibacter</taxon>
    </lineage>
</organism>
<dbReference type="Proteomes" id="UP000092698">
    <property type="component" value="Chromosome"/>
</dbReference>
<keyword evidence="3" id="KW-0804">Transcription</keyword>
<keyword evidence="2" id="KW-0238">DNA-binding</keyword>
<evidence type="ECO:0000313" key="5">
    <source>
        <dbReference type="EMBL" id="ANU06406.1"/>
    </source>
</evidence>